<feature type="compositionally biased region" description="Polar residues" evidence="3">
    <location>
        <begin position="871"/>
        <end position="886"/>
    </location>
</feature>
<dbReference type="Proteomes" id="UP000439903">
    <property type="component" value="Unassembled WGS sequence"/>
</dbReference>
<dbReference type="InterPro" id="IPR045258">
    <property type="entry name" value="ACAP1/2/3-like"/>
</dbReference>
<feature type="compositionally biased region" description="Basic and acidic residues" evidence="3">
    <location>
        <begin position="748"/>
        <end position="772"/>
    </location>
</feature>
<dbReference type="SMART" id="SM00568">
    <property type="entry name" value="GRAM"/>
    <property type="match status" value="1"/>
</dbReference>
<feature type="compositionally biased region" description="Polar residues" evidence="3">
    <location>
        <begin position="832"/>
        <end position="850"/>
    </location>
</feature>
<dbReference type="Pfam" id="PF16746">
    <property type="entry name" value="BAR_3"/>
    <property type="match status" value="1"/>
</dbReference>
<evidence type="ECO:0000256" key="3">
    <source>
        <dbReference type="SAM" id="MobiDB-lite"/>
    </source>
</evidence>
<comment type="caution">
    <text evidence="5">The sequence shown here is derived from an EMBL/GenBank/DDBJ whole genome shotgun (WGS) entry which is preliminary data.</text>
</comment>
<feature type="region of interest" description="Disordered" evidence="3">
    <location>
        <begin position="748"/>
        <end position="886"/>
    </location>
</feature>
<dbReference type="Pfam" id="PF00169">
    <property type="entry name" value="PH"/>
    <property type="match status" value="1"/>
</dbReference>
<dbReference type="SUPFAM" id="SSF50729">
    <property type="entry name" value="PH domain-like"/>
    <property type="match status" value="1"/>
</dbReference>
<organism evidence="5 6">
    <name type="scientific">Gigaspora margarita</name>
    <dbReference type="NCBI Taxonomy" id="4874"/>
    <lineage>
        <taxon>Eukaryota</taxon>
        <taxon>Fungi</taxon>
        <taxon>Fungi incertae sedis</taxon>
        <taxon>Mucoromycota</taxon>
        <taxon>Glomeromycotina</taxon>
        <taxon>Glomeromycetes</taxon>
        <taxon>Diversisporales</taxon>
        <taxon>Gigasporaceae</taxon>
        <taxon>Gigaspora</taxon>
    </lineage>
</organism>
<feature type="compositionally biased region" description="Basic residues" evidence="3">
    <location>
        <begin position="854"/>
        <end position="867"/>
    </location>
</feature>
<dbReference type="GO" id="GO:0046872">
    <property type="term" value="F:metal ion binding"/>
    <property type="evidence" value="ECO:0007669"/>
    <property type="project" value="UniProtKB-KW"/>
</dbReference>
<feature type="domain" description="PH" evidence="4">
    <location>
        <begin position="297"/>
        <end position="399"/>
    </location>
</feature>
<feature type="compositionally biased region" description="Basic residues" evidence="3">
    <location>
        <begin position="580"/>
        <end position="592"/>
    </location>
</feature>
<protein>
    <submittedName>
        <fullName evidence="5">Bar and ph domain-containing protein</fullName>
    </submittedName>
</protein>
<dbReference type="InterPro" id="IPR004148">
    <property type="entry name" value="BAR_dom"/>
</dbReference>
<dbReference type="PANTHER" id="PTHR23180:SF160">
    <property type="entry name" value="ADP-RIBOSYLATION FACTOR GTPASE-ACTIVATING PROTEIN EFFECTOR PROTEIN 1"/>
    <property type="match status" value="1"/>
</dbReference>
<feature type="compositionally biased region" description="Polar residues" evidence="3">
    <location>
        <begin position="524"/>
        <end position="544"/>
    </location>
</feature>
<dbReference type="EMBL" id="WTPW01000885">
    <property type="protein sequence ID" value="KAF0471862.1"/>
    <property type="molecule type" value="Genomic_DNA"/>
</dbReference>
<dbReference type="OrthoDB" id="10070851at2759"/>
<dbReference type="PANTHER" id="PTHR23180">
    <property type="entry name" value="CENTAURIN/ARF"/>
    <property type="match status" value="1"/>
</dbReference>
<dbReference type="GO" id="GO:0005737">
    <property type="term" value="C:cytoplasm"/>
    <property type="evidence" value="ECO:0007669"/>
    <property type="project" value="InterPro"/>
</dbReference>
<dbReference type="InterPro" id="IPR001849">
    <property type="entry name" value="PH_domain"/>
</dbReference>
<dbReference type="GO" id="GO:0005096">
    <property type="term" value="F:GTPase activator activity"/>
    <property type="evidence" value="ECO:0007669"/>
    <property type="project" value="InterPro"/>
</dbReference>
<keyword evidence="1" id="KW-0479">Metal-binding</keyword>
<sequence length="1119" mass="127058">MSTTSLAQPFPPETVISCINFQETIQDTPHFRASIRRFEEHVDHFEKWLDSFWKALKHYIEEINKFNDASSNLVKRSFPTEDSLLDSEFTLPTVRLFTDIFQTTFAFKSKLANDIDEKLLQPINQFTKNDLKEFKEIRRAYDKALDKYDSTIAKYASQSKTKEASALREDAFQLFEIRKTYIKTALDYTIKIIQFRSALDHFLMDQFLGGICAHLEFHDSCLMIYKGSENNLNRLKGWLCESKKTCENQIPVLQDLRKKLEEDAINMTKPRRKLTKYTDHAIQPNRPPSPSVNLIDIPPKQGYLFMKPLSGKGNWTKKYCYLKDGIFWWASVGSGKHRSTVEESERIGVLLCEVKIDTSQDRRFCFEVVCGAKQTSYVLQAETETELRDWINTFEAAKRHAFRSSTDLATSAAAAVSPHKELEDGSNQPTTDEEQHNDDVVSKSGGEGSQPDASDTKSSIPSVTSSSPSGDSRQNSLNVPNIVNRKRSSSIPNPPKPQLVSNYSSPSKLPGTPLNPNNNGNLTVPSASQGVANEKNSSSTGQQNFWGTLQMGFMPAMNLLINTVNSTEGDEEGGDETNGRKRSSSFRSKGGRSRSGSGPVGYGPDGSIAEYPQILLLHNIQLHYLFPNSTEKEFVLDVYNCAWKKDNVLLRGRLYITQDNIYFYSVVMSIVNTFFMSWKDVKSITQEAADVLQTIEFSNENESQKYILKTYTESSNELYDKANIIWNLATSEKPSTLQEMYDAVRKDHTPLRSKESGEVLSDKDAEFHKDDLSINVEAPPEKDVQDSNDHSDSKRASDADEMKDDQTKIDSDKLDKFETNVSPSVPIVSKPQEGNTSPNSLTNASPTRTTYGGLRRRHRLPKHRPKHSTSDDNSVPGGSSSKMAENISNEGRGKLFTIISTIVDIVSSLSFNSLFGMILMFSLALNIYIWFSTGRLIDSTTIKSTYGSNPITPAVYLRDLEEHILNKSAHIVNGIDLTSYKQFLDTRMQHPPYPWLLYSNRRLSEEIILSRKRVAMLRYDLLLAFRHLNLIDKRLVENEYINWLLDEKAKCNKARWLLLKDDLIYEKEDTIEDNSSIINEQANNETKEKDERTYSLEFKAILKYCGDVKKQLDMMPASF</sequence>
<dbReference type="Gene3D" id="2.30.29.30">
    <property type="entry name" value="Pleckstrin-homology domain (PH domain)/Phosphotyrosine-binding domain (PTB)"/>
    <property type="match status" value="2"/>
</dbReference>
<evidence type="ECO:0000259" key="4">
    <source>
        <dbReference type="PROSITE" id="PS50003"/>
    </source>
</evidence>
<feature type="compositionally biased region" description="Low complexity" evidence="3">
    <location>
        <begin position="456"/>
        <end position="472"/>
    </location>
</feature>
<feature type="region of interest" description="Disordered" evidence="3">
    <location>
        <begin position="410"/>
        <end position="544"/>
    </location>
</feature>
<feature type="compositionally biased region" description="Low complexity" evidence="3">
    <location>
        <begin position="509"/>
        <end position="523"/>
    </location>
</feature>
<keyword evidence="2" id="KW-0862">Zinc</keyword>
<feature type="compositionally biased region" description="Basic and acidic residues" evidence="3">
    <location>
        <begin position="779"/>
        <end position="818"/>
    </location>
</feature>
<evidence type="ECO:0000313" key="5">
    <source>
        <dbReference type="EMBL" id="KAF0471862.1"/>
    </source>
</evidence>
<feature type="region of interest" description="Disordered" evidence="3">
    <location>
        <begin position="566"/>
        <end position="603"/>
    </location>
</feature>
<dbReference type="SMART" id="SM00233">
    <property type="entry name" value="PH"/>
    <property type="match status" value="1"/>
</dbReference>
<dbReference type="InterPro" id="IPR011993">
    <property type="entry name" value="PH-like_dom_sf"/>
</dbReference>
<evidence type="ECO:0000313" key="6">
    <source>
        <dbReference type="Proteomes" id="UP000439903"/>
    </source>
</evidence>
<name>A0A8H4AB63_GIGMA</name>
<keyword evidence="6" id="KW-1185">Reference proteome</keyword>
<dbReference type="SUPFAM" id="SSF103657">
    <property type="entry name" value="BAR/IMD domain-like"/>
    <property type="match status" value="1"/>
</dbReference>
<dbReference type="InterPro" id="IPR004182">
    <property type="entry name" value="GRAM"/>
</dbReference>
<dbReference type="InterPro" id="IPR027267">
    <property type="entry name" value="AH/BAR_dom_sf"/>
</dbReference>
<evidence type="ECO:0000256" key="2">
    <source>
        <dbReference type="ARBA" id="ARBA00022833"/>
    </source>
</evidence>
<dbReference type="Gene3D" id="1.20.1270.60">
    <property type="entry name" value="Arfaptin homology (AH) domain/BAR domain"/>
    <property type="match status" value="1"/>
</dbReference>
<dbReference type="Pfam" id="PF02893">
    <property type="entry name" value="GRAM"/>
    <property type="match status" value="1"/>
</dbReference>
<accession>A0A8H4AB63</accession>
<reference evidence="5 6" key="1">
    <citation type="journal article" date="2019" name="Environ. Microbiol.">
        <title>At the nexus of three kingdoms: the genome of the mycorrhizal fungus Gigaspora margarita provides insights into plant, endobacterial and fungal interactions.</title>
        <authorList>
            <person name="Venice F."/>
            <person name="Ghignone S."/>
            <person name="Salvioli di Fossalunga A."/>
            <person name="Amselem J."/>
            <person name="Novero M."/>
            <person name="Xianan X."/>
            <person name="Sedzielewska Toro K."/>
            <person name="Morin E."/>
            <person name="Lipzen A."/>
            <person name="Grigoriev I.V."/>
            <person name="Henrissat B."/>
            <person name="Martin F.M."/>
            <person name="Bonfante P."/>
        </authorList>
    </citation>
    <scope>NUCLEOTIDE SEQUENCE [LARGE SCALE GENOMIC DNA]</scope>
    <source>
        <strain evidence="5 6">BEG34</strain>
    </source>
</reference>
<proteinExistence type="predicted"/>
<evidence type="ECO:0000256" key="1">
    <source>
        <dbReference type="ARBA" id="ARBA00022723"/>
    </source>
</evidence>
<gene>
    <name evidence="5" type="ORF">F8M41_025124</name>
</gene>
<dbReference type="PROSITE" id="PS50003">
    <property type="entry name" value="PH_DOMAIN"/>
    <property type="match status" value="1"/>
</dbReference>
<dbReference type="AlphaFoldDB" id="A0A8H4AB63"/>